<keyword evidence="3" id="KW-1133">Transmembrane helix</keyword>
<evidence type="ECO:0000313" key="5">
    <source>
        <dbReference type="EMBL" id="KAK5997801.1"/>
    </source>
</evidence>
<keyword evidence="4" id="KW-0732">Signal</keyword>
<dbReference type="SUPFAM" id="SSF53254">
    <property type="entry name" value="Phosphoglycerate mutase-like"/>
    <property type="match status" value="1"/>
</dbReference>
<sequence>MTPLRSLRLQMLHAPLLLVLLAVGVHAQASSNKVWAAVAFINHGEKTPDFGGLQTVLTPAGAQQMLRQGAAFRSRYLSGSTSERNSSSANAIGLAPIQNIAVDAIDNSQLDILSQQSQWVTGGAMAFLQGLYPANKGALNSLAGGEDLVNDFAANSSQTSYPLGGYQYPNIQSFSSNDPASVVVQGTVGCNAWYNNANATTQKALAERVKATQSFYESLFSSAPLKGTISIDQANYGNAYEIYELINYLYTHNQTVFNGLFTPNDTLAELRSNAFELELATNGHNNTNTDNASLLPSIAGTTLARKVIDAFITSVKVAGSSDKLTLIFGSYESMLALLSLSGLYTRDNLLSGPFSTLPQPGAAMVFELISDSANDATSMPSAENLSIRFTYRATADDDDEPFTTYSLFASGFDGQTIPYTGFLTAMQKFTRDSSQWCDMCHSTTAPWCSSRKKSVTTPVAGAIGAILTIFVIGIGSLLLYGIGACHFGASEGSSERNNHPGGFKGAEKMASDTDLAVTKGGSQHERVGSWELSDGNNKPSTGSIGIVTEELGRDTLRMPRSLDEDGISLNGATPVKVHEGV</sequence>
<dbReference type="InterPro" id="IPR050645">
    <property type="entry name" value="Histidine_acid_phosphatase"/>
</dbReference>
<feature type="signal peptide" evidence="4">
    <location>
        <begin position="1"/>
        <end position="27"/>
    </location>
</feature>
<evidence type="ECO:0000256" key="1">
    <source>
        <dbReference type="ARBA" id="ARBA00005375"/>
    </source>
</evidence>
<dbReference type="Gene3D" id="3.40.50.1240">
    <property type="entry name" value="Phosphoglycerate mutase-like"/>
    <property type="match status" value="1"/>
</dbReference>
<reference evidence="5 6" key="1">
    <citation type="submission" date="2024-01" db="EMBL/GenBank/DDBJ databases">
        <title>Complete genome of Cladobotryum mycophilum ATHUM6906.</title>
        <authorList>
            <person name="Christinaki A.C."/>
            <person name="Myridakis A.I."/>
            <person name="Kouvelis V.N."/>
        </authorList>
    </citation>
    <scope>NUCLEOTIDE SEQUENCE [LARGE SCALE GENOMIC DNA]</scope>
    <source>
        <strain evidence="5 6">ATHUM6906</strain>
    </source>
</reference>
<dbReference type="Proteomes" id="UP001338125">
    <property type="component" value="Unassembled WGS sequence"/>
</dbReference>
<proteinExistence type="inferred from homology"/>
<accession>A0ABR0T1F2</accession>
<evidence type="ECO:0000313" key="6">
    <source>
        <dbReference type="Proteomes" id="UP001338125"/>
    </source>
</evidence>
<comment type="caution">
    <text evidence="5">The sequence shown here is derived from an EMBL/GenBank/DDBJ whole genome shotgun (WGS) entry which is preliminary data.</text>
</comment>
<evidence type="ECO:0008006" key="7">
    <source>
        <dbReference type="Google" id="ProtNLM"/>
    </source>
</evidence>
<dbReference type="Pfam" id="PF00328">
    <property type="entry name" value="His_Phos_2"/>
    <property type="match status" value="1"/>
</dbReference>
<dbReference type="PANTHER" id="PTHR11567">
    <property type="entry name" value="ACID PHOSPHATASE-RELATED"/>
    <property type="match status" value="1"/>
</dbReference>
<feature type="chain" id="PRO_5046972995" description="Histidine acid phosphatase" evidence="4">
    <location>
        <begin position="28"/>
        <end position="581"/>
    </location>
</feature>
<keyword evidence="3" id="KW-0472">Membrane</keyword>
<evidence type="ECO:0000256" key="2">
    <source>
        <dbReference type="SAM" id="MobiDB-lite"/>
    </source>
</evidence>
<feature type="region of interest" description="Disordered" evidence="2">
    <location>
        <begin position="521"/>
        <end position="545"/>
    </location>
</feature>
<evidence type="ECO:0000256" key="4">
    <source>
        <dbReference type="SAM" id="SignalP"/>
    </source>
</evidence>
<evidence type="ECO:0000256" key="3">
    <source>
        <dbReference type="SAM" id="Phobius"/>
    </source>
</evidence>
<comment type="similarity">
    <text evidence="1">Belongs to the histidine acid phosphatase family.</text>
</comment>
<name>A0ABR0T1F2_9HYPO</name>
<gene>
    <name evidence="5" type="ORF">PT974_00163</name>
</gene>
<keyword evidence="6" id="KW-1185">Reference proteome</keyword>
<organism evidence="5 6">
    <name type="scientific">Cladobotryum mycophilum</name>
    <dbReference type="NCBI Taxonomy" id="491253"/>
    <lineage>
        <taxon>Eukaryota</taxon>
        <taxon>Fungi</taxon>
        <taxon>Dikarya</taxon>
        <taxon>Ascomycota</taxon>
        <taxon>Pezizomycotina</taxon>
        <taxon>Sordariomycetes</taxon>
        <taxon>Hypocreomycetidae</taxon>
        <taxon>Hypocreales</taxon>
        <taxon>Hypocreaceae</taxon>
        <taxon>Cladobotryum</taxon>
    </lineage>
</organism>
<dbReference type="InterPro" id="IPR000560">
    <property type="entry name" value="His_Pase_clade-2"/>
</dbReference>
<feature type="compositionally biased region" description="Polar residues" evidence="2">
    <location>
        <begin position="534"/>
        <end position="543"/>
    </location>
</feature>
<protein>
    <recommendedName>
        <fullName evidence="7">Histidine acid phosphatase</fullName>
    </recommendedName>
</protein>
<dbReference type="PANTHER" id="PTHR11567:SF127">
    <property type="entry name" value="HISTIDINE ACID PHOSPHATASE"/>
    <property type="match status" value="1"/>
</dbReference>
<keyword evidence="3" id="KW-0812">Transmembrane</keyword>
<dbReference type="InterPro" id="IPR029033">
    <property type="entry name" value="His_PPase_superfam"/>
</dbReference>
<dbReference type="EMBL" id="JAVFKD010000001">
    <property type="protein sequence ID" value="KAK5997801.1"/>
    <property type="molecule type" value="Genomic_DNA"/>
</dbReference>
<feature type="transmembrane region" description="Helical" evidence="3">
    <location>
        <begin position="459"/>
        <end position="480"/>
    </location>
</feature>